<evidence type="ECO:0000256" key="1">
    <source>
        <dbReference type="SAM" id="MobiDB-lite"/>
    </source>
</evidence>
<accession>A0ABV3SYZ5</accession>
<keyword evidence="4" id="KW-1185">Reference proteome</keyword>
<dbReference type="Proteomes" id="UP001556631">
    <property type="component" value="Unassembled WGS sequence"/>
</dbReference>
<evidence type="ECO:0000313" key="4">
    <source>
        <dbReference type="Proteomes" id="UP001556631"/>
    </source>
</evidence>
<organism evidence="3 4">
    <name type="scientific">Nocardioides eburneus</name>
    <dbReference type="NCBI Taxonomy" id="3231482"/>
    <lineage>
        <taxon>Bacteria</taxon>
        <taxon>Bacillati</taxon>
        <taxon>Actinomycetota</taxon>
        <taxon>Actinomycetes</taxon>
        <taxon>Propionibacteriales</taxon>
        <taxon>Nocardioidaceae</taxon>
        <taxon>Nocardioides</taxon>
    </lineage>
</organism>
<keyword evidence="2" id="KW-0812">Transmembrane</keyword>
<dbReference type="InterPro" id="IPR046198">
    <property type="entry name" value="DUF6230"/>
</dbReference>
<gene>
    <name evidence="3" type="ORF">AB3X52_11100</name>
</gene>
<comment type="caution">
    <text evidence="3">The sequence shown here is derived from an EMBL/GenBank/DDBJ whole genome shotgun (WGS) entry which is preliminary data.</text>
</comment>
<dbReference type="Pfam" id="PF19741">
    <property type="entry name" value="DUF6230"/>
    <property type="match status" value="1"/>
</dbReference>
<dbReference type="RefSeq" id="WP_367994135.1">
    <property type="nucleotide sequence ID" value="NZ_JBFPJR010000017.1"/>
</dbReference>
<dbReference type="EMBL" id="JBFPJR010000017">
    <property type="protein sequence ID" value="MEX0428167.1"/>
    <property type="molecule type" value="Genomic_DNA"/>
</dbReference>
<feature type="region of interest" description="Disordered" evidence="1">
    <location>
        <begin position="37"/>
        <end position="60"/>
    </location>
</feature>
<name>A0ABV3SYZ5_9ACTN</name>
<reference evidence="3 4" key="1">
    <citation type="submission" date="2024-07" db="EMBL/GenBank/DDBJ databases">
        <authorList>
            <person name="Lee S."/>
            <person name="Kang M."/>
        </authorList>
    </citation>
    <scope>NUCLEOTIDE SEQUENCE [LARGE SCALE GENOMIC DNA]</scope>
    <source>
        <strain evidence="3 4">DS6</strain>
    </source>
</reference>
<keyword evidence="2" id="KW-1133">Transmembrane helix</keyword>
<protein>
    <submittedName>
        <fullName evidence="3">DUF6230 family protein</fullName>
    </submittedName>
</protein>
<keyword evidence="2" id="KW-0472">Membrane</keyword>
<proteinExistence type="predicted"/>
<evidence type="ECO:0000313" key="3">
    <source>
        <dbReference type="EMBL" id="MEX0428167.1"/>
    </source>
</evidence>
<sequence length="313" mass="32444">MKHTRRRFERRERAWGQSSWGRLMWARATRAAQRRTLDAVDAATSRSQQMMDSATATRRGTRRRAIPMMAGGLAALAGMYSLVSANVLAVNFTTMNTAMQVNTNYITGLSGAGYLDTQTKQDGSAGVAEIGFKTAKLSGLCALADQQMLGVDYTVMIMAGAPVADPLATPGDSNVTTDGAGNAINLKGGDGADAGDLADNQTIPNVTASNLFLSAAGLTGYGNKISGLYLGENATAVKNHAGFDSSVTDPIFGGTATAGAFGLEADHLNVSGTSASSYGINLQGQITLPRLKIKVLSGTASSNRSACDTQATS</sequence>
<evidence type="ECO:0000256" key="2">
    <source>
        <dbReference type="SAM" id="Phobius"/>
    </source>
</evidence>
<feature type="transmembrane region" description="Helical" evidence="2">
    <location>
        <begin position="68"/>
        <end position="90"/>
    </location>
</feature>